<evidence type="ECO:0000313" key="1">
    <source>
        <dbReference type="EMBL" id="VDM83688.1"/>
    </source>
</evidence>
<proteinExistence type="predicted"/>
<gene>
    <name evidence="1" type="ORF">SVUK_LOCUS18686</name>
</gene>
<dbReference type="AlphaFoldDB" id="A0A3P7LX64"/>
<protein>
    <submittedName>
        <fullName evidence="1">Uncharacterized protein</fullName>
    </submittedName>
</protein>
<name>A0A3P7LX64_STRVU</name>
<dbReference type="Proteomes" id="UP000270094">
    <property type="component" value="Unassembled WGS sequence"/>
</dbReference>
<feature type="non-terminal residue" evidence="1">
    <location>
        <position position="53"/>
    </location>
</feature>
<reference evidence="1 2" key="1">
    <citation type="submission" date="2018-11" db="EMBL/GenBank/DDBJ databases">
        <authorList>
            <consortium name="Pathogen Informatics"/>
        </authorList>
    </citation>
    <scope>NUCLEOTIDE SEQUENCE [LARGE SCALE GENOMIC DNA]</scope>
</reference>
<dbReference type="EMBL" id="UYYB01124641">
    <property type="protein sequence ID" value="VDM83688.1"/>
    <property type="molecule type" value="Genomic_DNA"/>
</dbReference>
<organism evidence="1 2">
    <name type="scientific">Strongylus vulgaris</name>
    <name type="common">Blood worm</name>
    <dbReference type="NCBI Taxonomy" id="40348"/>
    <lineage>
        <taxon>Eukaryota</taxon>
        <taxon>Metazoa</taxon>
        <taxon>Ecdysozoa</taxon>
        <taxon>Nematoda</taxon>
        <taxon>Chromadorea</taxon>
        <taxon>Rhabditida</taxon>
        <taxon>Rhabditina</taxon>
        <taxon>Rhabditomorpha</taxon>
        <taxon>Strongyloidea</taxon>
        <taxon>Strongylidae</taxon>
        <taxon>Strongylus</taxon>
    </lineage>
</organism>
<keyword evidence="2" id="KW-1185">Reference proteome</keyword>
<accession>A0A3P7LX64</accession>
<evidence type="ECO:0000313" key="2">
    <source>
        <dbReference type="Proteomes" id="UP000270094"/>
    </source>
</evidence>
<sequence length="53" mass="6094">MSPKKNNRISLYEPPLLALPQSPAQRENYYVMDASFALMSTDEEPEAEKTVYE</sequence>